<gene>
    <name evidence="1" type="ORF">ABID56_001476</name>
</gene>
<protein>
    <submittedName>
        <fullName evidence="1">Uncharacterized protein</fullName>
    </submittedName>
</protein>
<accession>A0ABV2KXU7</accession>
<dbReference type="EMBL" id="JBEPMX010000006">
    <property type="protein sequence ID" value="MET3683381.1"/>
    <property type="molecule type" value="Genomic_DNA"/>
</dbReference>
<organism evidence="1 2">
    <name type="scientific">Alkalibacillus flavidus</name>
    <dbReference type="NCBI Taxonomy" id="546021"/>
    <lineage>
        <taxon>Bacteria</taxon>
        <taxon>Bacillati</taxon>
        <taxon>Bacillota</taxon>
        <taxon>Bacilli</taxon>
        <taxon>Bacillales</taxon>
        <taxon>Bacillaceae</taxon>
        <taxon>Alkalibacillus</taxon>
    </lineage>
</organism>
<dbReference type="RefSeq" id="WP_354219960.1">
    <property type="nucleotide sequence ID" value="NZ_JBEPMX010000006.1"/>
</dbReference>
<evidence type="ECO:0000313" key="1">
    <source>
        <dbReference type="EMBL" id="MET3683381.1"/>
    </source>
</evidence>
<name>A0ABV2KXU7_9BACI</name>
<proteinExistence type="predicted"/>
<sequence length="90" mass="10542">MKVFVYPCFHPFGFQVMEYYLYAGHDVVGHDELETDEAWHYYAMVARHAKFTFVEDDGRDYEPFHEAICIGETCPVEADRVSVITLDLEQ</sequence>
<comment type="caution">
    <text evidence="1">The sequence shown here is derived from an EMBL/GenBank/DDBJ whole genome shotgun (WGS) entry which is preliminary data.</text>
</comment>
<keyword evidence="2" id="KW-1185">Reference proteome</keyword>
<evidence type="ECO:0000313" key="2">
    <source>
        <dbReference type="Proteomes" id="UP001549167"/>
    </source>
</evidence>
<dbReference type="Proteomes" id="UP001549167">
    <property type="component" value="Unassembled WGS sequence"/>
</dbReference>
<reference evidence="1 2" key="1">
    <citation type="submission" date="2024-06" db="EMBL/GenBank/DDBJ databases">
        <title>Genomic Encyclopedia of Type Strains, Phase IV (KMG-IV): sequencing the most valuable type-strain genomes for metagenomic binning, comparative biology and taxonomic classification.</title>
        <authorList>
            <person name="Goeker M."/>
        </authorList>
    </citation>
    <scope>NUCLEOTIDE SEQUENCE [LARGE SCALE GENOMIC DNA]</scope>
    <source>
        <strain evidence="1 2">DSM 23520</strain>
    </source>
</reference>